<sequence length="583" mass="65379">MHRKIIMHVGPTNSGKTHVALRALAAARTGVYAGPLRLLAHEIWDRLNKGQIVPLGIEPDADSETDTTSTVDVLLEEQGSRPTVRKTRNSKYARECNLLTGEEFRIVADNAGLVSCTVEMMSDKTRYDVAVVDEIQMISDPERGYAWTSAVLGLAAKEIHLCGEETAVPIIQSILQETGDELVINRYERLTPLVVQEESLDGDFSQIQKGDCLVTFSRNSIFALKRKVEEHTGMRCAVAYGRLPPEIRAEQAALFNDPNSGYDVMIGSDAIGMGLNLKIKRVVFEALAKFDGTSERSLSVSQIKQIAGRAGRYGLHGEPGGFTTTLNANDLPKLHAALSKPADPLSVALLTPDGGWYDKVSQVLPVGFTLSTVYEAVTFIARIRPPYRAMSIRRLNEITEFIERHGHNLSLDDKTLFMNAPISWSDPNSLEFTAQLCRLLHNQFRVGIYEALRPTPFVRALQEVEDMMLDDAHSTPASKALPQLESMHKALVLYLWLYGRKKSAYYQYDQALSLKERTEKALEWSLHRMSRKEEETDSERFGLQRDDEDTIEYRRIKTTKTQGDIERKDAVARARVLENIRGQ</sequence>
<accession>A0ACB8AEZ3</accession>
<keyword evidence="2" id="KW-1185">Reference proteome</keyword>
<evidence type="ECO:0000313" key="1">
    <source>
        <dbReference type="EMBL" id="KAH7911892.1"/>
    </source>
</evidence>
<dbReference type="EMBL" id="MU267664">
    <property type="protein sequence ID" value="KAH7911892.1"/>
    <property type="molecule type" value="Genomic_DNA"/>
</dbReference>
<evidence type="ECO:0000313" key="2">
    <source>
        <dbReference type="Proteomes" id="UP000790377"/>
    </source>
</evidence>
<dbReference type="Proteomes" id="UP000790377">
    <property type="component" value="Unassembled WGS sequence"/>
</dbReference>
<proteinExistence type="predicted"/>
<name>A0ACB8AEZ3_9AGAM</name>
<organism evidence="1 2">
    <name type="scientific">Hygrophoropsis aurantiaca</name>
    <dbReference type="NCBI Taxonomy" id="72124"/>
    <lineage>
        <taxon>Eukaryota</taxon>
        <taxon>Fungi</taxon>
        <taxon>Dikarya</taxon>
        <taxon>Basidiomycota</taxon>
        <taxon>Agaricomycotina</taxon>
        <taxon>Agaricomycetes</taxon>
        <taxon>Agaricomycetidae</taxon>
        <taxon>Boletales</taxon>
        <taxon>Coniophorineae</taxon>
        <taxon>Hygrophoropsidaceae</taxon>
        <taxon>Hygrophoropsis</taxon>
    </lineage>
</organism>
<protein>
    <submittedName>
        <fullName evidence="1">P-loop containing nucleoside triphosphate hydrolase protein</fullName>
    </submittedName>
</protein>
<reference evidence="1" key="1">
    <citation type="journal article" date="2021" name="New Phytol.">
        <title>Evolutionary innovations through gain and loss of genes in the ectomycorrhizal Boletales.</title>
        <authorList>
            <person name="Wu G."/>
            <person name="Miyauchi S."/>
            <person name="Morin E."/>
            <person name="Kuo A."/>
            <person name="Drula E."/>
            <person name="Varga T."/>
            <person name="Kohler A."/>
            <person name="Feng B."/>
            <person name="Cao Y."/>
            <person name="Lipzen A."/>
            <person name="Daum C."/>
            <person name="Hundley H."/>
            <person name="Pangilinan J."/>
            <person name="Johnson J."/>
            <person name="Barry K."/>
            <person name="LaButti K."/>
            <person name="Ng V."/>
            <person name="Ahrendt S."/>
            <person name="Min B."/>
            <person name="Choi I.G."/>
            <person name="Park H."/>
            <person name="Plett J.M."/>
            <person name="Magnuson J."/>
            <person name="Spatafora J.W."/>
            <person name="Nagy L.G."/>
            <person name="Henrissat B."/>
            <person name="Grigoriev I.V."/>
            <person name="Yang Z.L."/>
            <person name="Xu J."/>
            <person name="Martin F.M."/>
        </authorList>
    </citation>
    <scope>NUCLEOTIDE SEQUENCE</scope>
    <source>
        <strain evidence="1">ATCC 28755</strain>
    </source>
</reference>
<comment type="caution">
    <text evidence="1">The sequence shown here is derived from an EMBL/GenBank/DDBJ whole genome shotgun (WGS) entry which is preliminary data.</text>
</comment>
<gene>
    <name evidence="1" type="ORF">BJ138DRAFT_1005622</name>
</gene>
<keyword evidence="1" id="KW-0378">Hydrolase</keyword>